<dbReference type="PANTHER" id="PTHR31672:SF13">
    <property type="entry name" value="F-BOX PROTEIN CPR30-LIKE"/>
    <property type="match status" value="1"/>
</dbReference>
<feature type="domain" description="F-box" evidence="1">
    <location>
        <begin position="22"/>
        <end position="62"/>
    </location>
</feature>
<dbReference type="InterPro" id="IPR001810">
    <property type="entry name" value="F-box_dom"/>
</dbReference>
<dbReference type="InterPro" id="IPR050796">
    <property type="entry name" value="SCF_F-box_component"/>
</dbReference>
<organism evidence="2 3">
    <name type="scientific">Rubus argutus</name>
    <name type="common">Southern blackberry</name>
    <dbReference type="NCBI Taxonomy" id="59490"/>
    <lineage>
        <taxon>Eukaryota</taxon>
        <taxon>Viridiplantae</taxon>
        <taxon>Streptophyta</taxon>
        <taxon>Embryophyta</taxon>
        <taxon>Tracheophyta</taxon>
        <taxon>Spermatophyta</taxon>
        <taxon>Magnoliopsida</taxon>
        <taxon>eudicotyledons</taxon>
        <taxon>Gunneridae</taxon>
        <taxon>Pentapetalae</taxon>
        <taxon>rosids</taxon>
        <taxon>fabids</taxon>
        <taxon>Rosales</taxon>
        <taxon>Rosaceae</taxon>
        <taxon>Rosoideae</taxon>
        <taxon>Rosoideae incertae sedis</taxon>
        <taxon>Rubus</taxon>
    </lineage>
</organism>
<dbReference type="CDD" id="cd22157">
    <property type="entry name" value="F-box_AtFBW1-like"/>
    <property type="match status" value="1"/>
</dbReference>
<dbReference type="AlphaFoldDB" id="A0AAW1VX35"/>
<keyword evidence="3" id="KW-1185">Reference proteome</keyword>
<accession>A0AAW1VX35</accession>
<comment type="caution">
    <text evidence="2">The sequence shown here is derived from an EMBL/GenBank/DDBJ whole genome shotgun (WGS) entry which is preliminary data.</text>
</comment>
<dbReference type="Pfam" id="PF07734">
    <property type="entry name" value="FBA_1"/>
    <property type="match status" value="1"/>
</dbReference>
<dbReference type="Proteomes" id="UP001457282">
    <property type="component" value="Unassembled WGS sequence"/>
</dbReference>
<dbReference type="SUPFAM" id="SSF81383">
    <property type="entry name" value="F-box domain"/>
    <property type="match status" value="1"/>
</dbReference>
<dbReference type="EMBL" id="JBEDUW010000007">
    <property type="protein sequence ID" value="KAK9911035.1"/>
    <property type="molecule type" value="Genomic_DNA"/>
</dbReference>
<dbReference type="Pfam" id="PF00646">
    <property type="entry name" value="F-box"/>
    <property type="match status" value="1"/>
</dbReference>
<protein>
    <recommendedName>
        <fullName evidence="1">F-box domain-containing protein</fullName>
    </recommendedName>
</protein>
<evidence type="ECO:0000313" key="3">
    <source>
        <dbReference type="Proteomes" id="UP001457282"/>
    </source>
</evidence>
<reference evidence="2 3" key="1">
    <citation type="journal article" date="2023" name="G3 (Bethesda)">
        <title>A chromosome-length genome assembly and annotation of blackberry (Rubus argutus, cv. 'Hillquist').</title>
        <authorList>
            <person name="Bruna T."/>
            <person name="Aryal R."/>
            <person name="Dudchenko O."/>
            <person name="Sargent D.J."/>
            <person name="Mead D."/>
            <person name="Buti M."/>
            <person name="Cavallini A."/>
            <person name="Hytonen T."/>
            <person name="Andres J."/>
            <person name="Pham M."/>
            <person name="Weisz D."/>
            <person name="Mascagni F."/>
            <person name="Usai G."/>
            <person name="Natali L."/>
            <person name="Bassil N."/>
            <person name="Fernandez G.E."/>
            <person name="Lomsadze A."/>
            <person name="Armour M."/>
            <person name="Olukolu B."/>
            <person name="Poorten T."/>
            <person name="Britton C."/>
            <person name="Davik J."/>
            <person name="Ashrafi H."/>
            <person name="Aiden E.L."/>
            <person name="Borodovsky M."/>
            <person name="Worthington M."/>
        </authorList>
    </citation>
    <scope>NUCLEOTIDE SEQUENCE [LARGE SCALE GENOMIC DNA]</scope>
    <source>
        <strain evidence="2">PI 553951</strain>
    </source>
</reference>
<name>A0AAW1VX35_RUBAR</name>
<dbReference type="InterPro" id="IPR017451">
    <property type="entry name" value="F-box-assoc_interact_dom"/>
</dbReference>
<dbReference type="Gene3D" id="1.20.1280.50">
    <property type="match status" value="1"/>
</dbReference>
<dbReference type="NCBIfam" id="TIGR01640">
    <property type="entry name" value="F_box_assoc_1"/>
    <property type="match status" value="1"/>
</dbReference>
<dbReference type="PANTHER" id="PTHR31672">
    <property type="entry name" value="BNACNNG10540D PROTEIN"/>
    <property type="match status" value="1"/>
</dbReference>
<proteinExistence type="predicted"/>
<dbReference type="InterPro" id="IPR036047">
    <property type="entry name" value="F-box-like_dom_sf"/>
</dbReference>
<sequence length="387" mass="42884">MDDGLRCRKRKQVPSDGRPRIESDDLLVEILSRLPVRSLVRFRCVCKSWRALISDSHLVMKHLSCSVSGVKSSGCCSRLIFSTVPLQSLDYAALNDAVGPVARSELCLPGPLGCMRIVGSCNGLVCLEGNRGCVVLWNPSTRETRVLPVLNILHLGIMFYGFGYDSTIDDYKVILGLKSVAASTTTVAIFTLKTGLWRAVHAGGYVKLNGQGCLINGALHWVEMKWAETVVIHPVLSSRIMSFGLAEETFQELMPLSYLTKDQIYTSARIGNTGNCLFVYLYSDNAITIWVMKEYRVMDSWTKVIHVPEVSLSRFPPRLGPLAFLNPICILENSEVLMNFNGLDLVLYNPNERAFRNALETPAYLAHEPAMYVESLVSPITGKGTIS</sequence>
<evidence type="ECO:0000313" key="2">
    <source>
        <dbReference type="EMBL" id="KAK9911035.1"/>
    </source>
</evidence>
<evidence type="ECO:0000259" key="1">
    <source>
        <dbReference type="SMART" id="SM00256"/>
    </source>
</evidence>
<dbReference type="InterPro" id="IPR006527">
    <property type="entry name" value="F-box-assoc_dom_typ1"/>
</dbReference>
<gene>
    <name evidence="2" type="ORF">M0R45_034961</name>
</gene>
<dbReference type="SMART" id="SM00256">
    <property type="entry name" value="FBOX"/>
    <property type="match status" value="1"/>
</dbReference>